<gene>
    <name evidence="1" type="ORF">ACFSMZ_08610</name>
</gene>
<protein>
    <submittedName>
        <fullName evidence="1">Uncharacterized protein</fullName>
    </submittedName>
</protein>
<proteinExistence type="predicted"/>
<keyword evidence="2" id="KW-1185">Reference proteome</keyword>
<sequence>MGVIARDGVFDAEWMAEQINALRSLLHDLERLQRGEQPDKSELEDAPLIDNWRFGYRKAV</sequence>
<dbReference type="RefSeq" id="WP_345099269.1">
    <property type="nucleotide sequence ID" value="NZ_BAABGS010000039.1"/>
</dbReference>
<dbReference type="Proteomes" id="UP001597373">
    <property type="component" value="Unassembled WGS sequence"/>
</dbReference>
<organism evidence="1 2">
    <name type="scientific">Chelativorans composti</name>
    <dbReference type="NCBI Taxonomy" id="768533"/>
    <lineage>
        <taxon>Bacteria</taxon>
        <taxon>Pseudomonadati</taxon>
        <taxon>Pseudomonadota</taxon>
        <taxon>Alphaproteobacteria</taxon>
        <taxon>Hyphomicrobiales</taxon>
        <taxon>Phyllobacteriaceae</taxon>
        <taxon>Chelativorans</taxon>
    </lineage>
</organism>
<evidence type="ECO:0000313" key="2">
    <source>
        <dbReference type="Proteomes" id="UP001597373"/>
    </source>
</evidence>
<comment type="caution">
    <text evidence="1">The sequence shown here is derived from an EMBL/GenBank/DDBJ whole genome shotgun (WGS) entry which is preliminary data.</text>
</comment>
<dbReference type="EMBL" id="JBHUIR010000027">
    <property type="protein sequence ID" value="MFD2259826.1"/>
    <property type="molecule type" value="Genomic_DNA"/>
</dbReference>
<evidence type="ECO:0000313" key="1">
    <source>
        <dbReference type="EMBL" id="MFD2259826.1"/>
    </source>
</evidence>
<accession>A0ABW5DH55</accession>
<reference evidence="2" key="1">
    <citation type="journal article" date="2019" name="Int. J. Syst. Evol. Microbiol.">
        <title>The Global Catalogue of Microorganisms (GCM) 10K type strain sequencing project: providing services to taxonomists for standard genome sequencing and annotation.</title>
        <authorList>
            <consortium name="The Broad Institute Genomics Platform"/>
            <consortium name="The Broad Institute Genome Sequencing Center for Infectious Disease"/>
            <person name="Wu L."/>
            <person name="Ma J."/>
        </authorList>
    </citation>
    <scope>NUCLEOTIDE SEQUENCE [LARGE SCALE GENOMIC DNA]</scope>
    <source>
        <strain evidence="2">KCTC 23707</strain>
    </source>
</reference>
<name>A0ABW5DH55_9HYPH</name>